<name>A0A830D0K2_9LAMI</name>
<organism evidence="2 3">
    <name type="scientific">Phtheirospermum japonicum</name>
    <dbReference type="NCBI Taxonomy" id="374723"/>
    <lineage>
        <taxon>Eukaryota</taxon>
        <taxon>Viridiplantae</taxon>
        <taxon>Streptophyta</taxon>
        <taxon>Embryophyta</taxon>
        <taxon>Tracheophyta</taxon>
        <taxon>Spermatophyta</taxon>
        <taxon>Magnoliopsida</taxon>
        <taxon>eudicotyledons</taxon>
        <taxon>Gunneridae</taxon>
        <taxon>Pentapetalae</taxon>
        <taxon>asterids</taxon>
        <taxon>lamiids</taxon>
        <taxon>Lamiales</taxon>
        <taxon>Orobanchaceae</taxon>
        <taxon>Orobanchaceae incertae sedis</taxon>
        <taxon>Phtheirospermum</taxon>
    </lineage>
</organism>
<sequence>MNTDVKLKTRRELGIRDICREPTEIELVKIEKGCETGLQLFIAMSEKSKSAVSGASKLKPFSVDQSPESPNLRAQPDRDYLISSVKRSEEEKSCMEYEINRLTNLLKRSNEKEVRWKSSFQEANSEAIRLNEVALEAKAASARLKVDSIIRENELRKIVSENEELRKRETALLVKVEVLTYSLAGKNDNYNKQEEEFEECEKDYDVVPKWATSFVRVSVNESENEKDENEDYDSEADFEMWESFKIDENESCIENNDDNSGDDKKKMKKKKALLGKIGSLLKKGSVDHK</sequence>
<evidence type="ECO:0000313" key="3">
    <source>
        <dbReference type="Proteomes" id="UP000653305"/>
    </source>
</evidence>
<evidence type="ECO:0000313" key="2">
    <source>
        <dbReference type="EMBL" id="GFQ03359.1"/>
    </source>
</evidence>
<feature type="region of interest" description="Disordered" evidence="1">
    <location>
        <begin position="249"/>
        <end position="269"/>
    </location>
</feature>
<accession>A0A830D0K2</accession>
<keyword evidence="3" id="KW-1185">Reference proteome</keyword>
<dbReference type="EMBL" id="BMAC01000821">
    <property type="protein sequence ID" value="GFQ03359.1"/>
    <property type="molecule type" value="Genomic_DNA"/>
</dbReference>
<reference evidence="2" key="1">
    <citation type="submission" date="2020-07" db="EMBL/GenBank/DDBJ databases">
        <title>Ethylene signaling mediates host invasion by parasitic plants.</title>
        <authorList>
            <person name="Yoshida S."/>
        </authorList>
    </citation>
    <scope>NUCLEOTIDE SEQUENCE</scope>
    <source>
        <strain evidence="2">Okayama</strain>
    </source>
</reference>
<dbReference type="Proteomes" id="UP000653305">
    <property type="component" value="Unassembled WGS sequence"/>
</dbReference>
<gene>
    <name evidence="2" type="ORF">PHJA_002479700</name>
</gene>
<proteinExistence type="predicted"/>
<comment type="caution">
    <text evidence="2">The sequence shown here is derived from an EMBL/GenBank/DDBJ whole genome shotgun (WGS) entry which is preliminary data.</text>
</comment>
<dbReference type="AlphaFoldDB" id="A0A830D0K2"/>
<feature type="region of interest" description="Disordered" evidence="1">
    <location>
        <begin position="56"/>
        <end position="78"/>
    </location>
</feature>
<protein>
    <submittedName>
        <fullName evidence="2">WEB family protein at5g16730 chloroplastic</fullName>
    </submittedName>
</protein>
<feature type="compositionally biased region" description="Acidic residues" evidence="1">
    <location>
        <begin position="249"/>
        <end position="260"/>
    </location>
</feature>
<evidence type="ECO:0000256" key="1">
    <source>
        <dbReference type="SAM" id="MobiDB-lite"/>
    </source>
</evidence>